<feature type="region of interest" description="Disordered" evidence="1">
    <location>
        <begin position="32"/>
        <end position="61"/>
    </location>
</feature>
<organism evidence="2 3">
    <name type="scientific">Myodes glareolus</name>
    <name type="common">Bank vole</name>
    <name type="synonym">Clethrionomys glareolus</name>
    <dbReference type="NCBI Taxonomy" id="447135"/>
    <lineage>
        <taxon>Eukaryota</taxon>
        <taxon>Metazoa</taxon>
        <taxon>Chordata</taxon>
        <taxon>Craniata</taxon>
        <taxon>Vertebrata</taxon>
        <taxon>Euteleostomi</taxon>
        <taxon>Mammalia</taxon>
        <taxon>Eutheria</taxon>
        <taxon>Euarchontoglires</taxon>
        <taxon>Glires</taxon>
        <taxon>Rodentia</taxon>
        <taxon>Myomorpha</taxon>
        <taxon>Muroidea</taxon>
        <taxon>Cricetidae</taxon>
        <taxon>Arvicolinae</taxon>
        <taxon>Myodes</taxon>
    </lineage>
</organism>
<proteinExistence type="predicted"/>
<gene>
    <name evidence="2" type="ORF">U0070_001189</name>
</gene>
<dbReference type="Proteomes" id="UP001488838">
    <property type="component" value="Unassembled WGS sequence"/>
</dbReference>
<protein>
    <recommendedName>
        <fullName evidence="4">DUF1127 domain-containing protein</fullName>
    </recommendedName>
</protein>
<evidence type="ECO:0000313" key="2">
    <source>
        <dbReference type="EMBL" id="KAK7801402.1"/>
    </source>
</evidence>
<dbReference type="EMBL" id="JBBHLL010000506">
    <property type="protein sequence ID" value="KAK7801402.1"/>
    <property type="molecule type" value="Genomic_DNA"/>
</dbReference>
<evidence type="ECO:0000313" key="3">
    <source>
        <dbReference type="Proteomes" id="UP001488838"/>
    </source>
</evidence>
<keyword evidence="3" id="KW-1185">Reference proteome</keyword>
<sequence length="95" mass="11111">MRTERAPTTYPQMDYISRDALRHIGFSNASIPRPGSLRGVRGRGARDGRGMTRGGVGGSRRWWRRPRRCRCLWTGVECGCRGLPRNWYERTRCWR</sequence>
<evidence type="ECO:0008006" key="4">
    <source>
        <dbReference type="Google" id="ProtNLM"/>
    </source>
</evidence>
<dbReference type="AlphaFoldDB" id="A0AAW0HJP8"/>
<reference evidence="2 3" key="1">
    <citation type="journal article" date="2023" name="bioRxiv">
        <title>Conserved and derived expression patterns and positive selection on dental genes reveal complex evolutionary context of ever-growing rodent molars.</title>
        <authorList>
            <person name="Calamari Z.T."/>
            <person name="Song A."/>
            <person name="Cohen E."/>
            <person name="Akter M."/>
            <person name="Roy R.D."/>
            <person name="Hallikas O."/>
            <person name="Christensen M.M."/>
            <person name="Li P."/>
            <person name="Marangoni P."/>
            <person name="Jernvall J."/>
            <person name="Klein O.D."/>
        </authorList>
    </citation>
    <scope>NUCLEOTIDE SEQUENCE [LARGE SCALE GENOMIC DNA]</scope>
    <source>
        <strain evidence="2">V071</strain>
    </source>
</reference>
<comment type="caution">
    <text evidence="2">The sequence shown here is derived from an EMBL/GenBank/DDBJ whole genome shotgun (WGS) entry which is preliminary data.</text>
</comment>
<accession>A0AAW0HJP8</accession>
<evidence type="ECO:0000256" key="1">
    <source>
        <dbReference type="SAM" id="MobiDB-lite"/>
    </source>
</evidence>
<name>A0AAW0HJP8_MYOGA</name>